<dbReference type="Gene3D" id="2.40.50.1020">
    <property type="entry name" value="LytTr DNA-binding domain"/>
    <property type="match status" value="1"/>
</dbReference>
<proteinExistence type="predicted"/>
<dbReference type="PANTHER" id="PTHR37299:SF1">
    <property type="entry name" value="STAGE 0 SPORULATION PROTEIN A HOMOLOG"/>
    <property type="match status" value="1"/>
</dbReference>
<name>A0AB35Y2F9_9FIRM</name>
<feature type="domain" description="Response regulatory" evidence="2">
    <location>
        <begin position="4"/>
        <end position="124"/>
    </location>
</feature>
<dbReference type="InterPro" id="IPR007492">
    <property type="entry name" value="LytTR_DNA-bd_dom"/>
</dbReference>
<accession>A0AB35Y2F9</accession>
<dbReference type="InterPro" id="IPR046947">
    <property type="entry name" value="LytR-like"/>
</dbReference>
<evidence type="ECO:0000313" key="3">
    <source>
        <dbReference type="EMBL" id="MEJ5194757.1"/>
    </source>
</evidence>
<evidence type="ECO:0000313" key="4">
    <source>
        <dbReference type="Proteomes" id="UP001373196"/>
    </source>
</evidence>
<comment type="caution">
    <text evidence="1">Lacks conserved residue(s) required for the propagation of feature annotation.</text>
</comment>
<comment type="caution">
    <text evidence="3">The sequence shown here is derived from an EMBL/GenBank/DDBJ whole genome shotgun (WGS) entry which is preliminary data.</text>
</comment>
<protein>
    <submittedName>
        <fullName evidence="3">LytTR family transcriptional regulator DNA-binding domain-containing protein</fullName>
    </submittedName>
</protein>
<reference evidence="3" key="1">
    <citation type="submission" date="2024-03" db="EMBL/GenBank/DDBJ databases">
        <authorList>
            <person name="Plomp N."/>
            <person name="Harmsen H.J."/>
        </authorList>
    </citation>
    <scope>NUCLEOTIDE SEQUENCE</scope>
    <source>
        <strain evidence="3">HTF-128</strain>
    </source>
</reference>
<evidence type="ECO:0000259" key="2">
    <source>
        <dbReference type="PROSITE" id="PS50110"/>
    </source>
</evidence>
<dbReference type="GO" id="GO:0000156">
    <property type="term" value="F:phosphorelay response regulator activity"/>
    <property type="evidence" value="ECO:0007669"/>
    <property type="project" value="InterPro"/>
</dbReference>
<evidence type="ECO:0000256" key="1">
    <source>
        <dbReference type="PROSITE-ProRule" id="PRU00169"/>
    </source>
</evidence>
<dbReference type="Proteomes" id="UP001373196">
    <property type="component" value="Unassembled WGS sequence"/>
</dbReference>
<dbReference type="AlphaFoldDB" id="A0AB35Y2F9"/>
<dbReference type="SMART" id="SM00850">
    <property type="entry name" value="LytTR"/>
    <property type="match status" value="1"/>
</dbReference>
<dbReference type="PROSITE" id="PS50110">
    <property type="entry name" value="RESPONSE_REGULATORY"/>
    <property type="match status" value="1"/>
</dbReference>
<dbReference type="GO" id="GO:0003677">
    <property type="term" value="F:DNA binding"/>
    <property type="evidence" value="ECO:0007669"/>
    <property type="project" value="UniProtKB-KW"/>
</dbReference>
<dbReference type="InterPro" id="IPR001789">
    <property type="entry name" value="Sig_transdc_resp-reg_receiver"/>
</dbReference>
<dbReference type="EMBL" id="JBBFGL010000001">
    <property type="protein sequence ID" value="MEJ5194757.1"/>
    <property type="molecule type" value="Genomic_DNA"/>
</dbReference>
<dbReference type="Pfam" id="PF04397">
    <property type="entry name" value="LytTR"/>
    <property type="match status" value="1"/>
</dbReference>
<gene>
    <name evidence="3" type="ORF">WF834_00970</name>
</gene>
<keyword evidence="3" id="KW-0238">DNA-binding</keyword>
<dbReference type="PANTHER" id="PTHR37299">
    <property type="entry name" value="TRANSCRIPTIONAL REGULATOR-RELATED"/>
    <property type="match status" value="1"/>
</dbReference>
<sequence>MVFHIAVCSTDAALRSGLERQCMEYFARRQDACIVQQLPDADALLRRDAEGERFDLYLIELAAVAAPAGLSAAAELRRRGRRAPLAFAARTAAHAYSAFRVDAMQYLLLPVHQQELSALLARATEPEYGPALTVATAEGLRLLPYAQLEYLECTHHVVRFHLLSGEDVMSLSLRVSFAEVARPLLADGRFLQPHRSYVVNLAAARLLTAGELQMSSGARIPIPRGREGMVREAVRSWTDR</sequence>
<dbReference type="RefSeq" id="WP_339394542.1">
    <property type="nucleotide sequence ID" value="NZ_JBBFGL010000001.1"/>
</dbReference>
<dbReference type="Gene3D" id="3.40.50.2300">
    <property type="match status" value="1"/>
</dbReference>
<organism evidence="3 4">
    <name type="scientific">Faecalibacterium wellingii</name>
    <dbReference type="NCBI Taxonomy" id="2929491"/>
    <lineage>
        <taxon>Bacteria</taxon>
        <taxon>Bacillati</taxon>
        <taxon>Bacillota</taxon>
        <taxon>Clostridia</taxon>
        <taxon>Eubacteriales</taxon>
        <taxon>Oscillospiraceae</taxon>
        <taxon>Faecalibacterium</taxon>
    </lineage>
</organism>